<keyword evidence="1" id="KW-1133">Transmembrane helix</keyword>
<gene>
    <name evidence="2" type="ORF">FN960_15365</name>
</gene>
<evidence type="ECO:0008006" key="4">
    <source>
        <dbReference type="Google" id="ProtNLM"/>
    </source>
</evidence>
<feature type="transmembrane region" description="Helical" evidence="1">
    <location>
        <begin position="393"/>
        <end position="417"/>
    </location>
</feature>
<name>A0A553ZVR0_9BACI</name>
<feature type="transmembrane region" description="Helical" evidence="1">
    <location>
        <begin position="202"/>
        <end position="223"/>
    </location>
</feature>
<feature type="transmembrane region" description="Helical" evidence="1">
    <location>
        <begin position="18"/>
        <end position="39"/>
    </location>
</feature>
<protein>
    <recommendedName>
        <fullName evidence="4">ABC transporter permease</fullName>
    </recommendedName>
</protein>
<keyword evidence="3" id="KW-1185">Reference proteome</keyword>
<feature type="transmembrane region" description="Helical" evidence="1">
    <location>
        <begin position="350"/>
        <end position="368"/>
    </location>
</feature>
<feature type="transmembrane region" description="Helical" evidence="1">
    <location>
        <begin position="254"/>
        <end position="280"/>
    </location>
</feature>
<organism evidence="2 3">
    <name type="scientific">Alkalicoccobacillus porphyridii</name>
    <dbReference type="NCBI Taxonomy" id="2597270"/>
    <lineage>
        <taxon>Bacteria</taxon>
        <taxon>Bacillati</taxon>
        <taxon>Bacillota</taxon>
        <taxon>Bacilli</taxon>
        <taxon>Bacillales</taxon>
        <taxon>Bacillaceae</taxon>
        <taxon>Alkalicoccobacillus</taxon>
    </lineage>
</organism>
<evidence type="ECO:0000313" key="3">
    <source>
        <dbReference type="Proteomes" id="UP000318521"/>
    </source>
</evidence>
<proteinExistence type="predicted"/>
<dbReference type="EMBL" id="VLXZ01000010">
    <property type="protein sequence ID" value="TSB45547.1"/>
    <property type="molecule type" value="Genomic_DNA"/>
</dbReference>
<reference evidence="2 3" key="1">
    <citation type="submission" date="2019-07" db="EMBL/GenBank/DDBJ databases">
        <authorList>
            <person name="Park Y.J."/>
            <person name="Jeong S.E."/>
            <person name="Jung H.S."/>
        </authorList>
    </citation>
    <scope>NUCLEOTIDE SEQUENCE [LARGE SCALE GENOMIC DNA]</scope>
    <source>
        <strain evidence="3">P16(2019)</strain>
    </source>
</reference>
<sequence>MVHSFLFEWKKRWKNKRLVLIFLSAILSSVGLYILHYTVASSVEQANLTKIETDIIQYGNYLQELQLQHEDAIKFSDEEVQDSIHDSIELFEQNLKGTKAELTNKQNGNWQSIYENEITMLTNVLTNGDELGFMIAELELSRFSYRTTLNELVWMEEHNLEPFIQQTRHFRLLPNVYENFEGTAEHQWKNLTTRYSKNGLSYLYLISQSFLLPMLLAFGCVLFGQVFSRKHKNEGFDLSATLPITTMKLYTGKLVAGVTGVVLFTLSMILAPLIFSLLLADLGSLHYPVLMYELNDLGHGIFDPKRDPYHFISLRDYFEQYLTLAAALTLFLFSLYSLFAIMIRHIGLRIIVFLAIILTAHLASFGPYNPFSYFDLYQIVNGQLALDSYDGRFQVSTGVGVLLLSSILFFALSFVGFKWRAKPGYS</sequence>
<feature type="transmembrane region" description="Helical" evidence="1">
    <location>
        <begin position="321"/>
        <end position="343"/>
    </location>
</feature>
<dbReference type="OrthoDB" id="2446350at2"/>
<accession>A0A553ZVR0</accession>
<keyword evidence="1" id="KW-0472">Membrane</keyword>
<dbReference type="AlphaFoldDB" id="A0A553ZVR0"/>
<evidence type="ECO:0000313" key="2">
    <source>
        <dbReference type="EMBL" id="TSB45547.1"/>
    </source>
</evidence>
<dbReference type="Proteomes" id="UP000318521">
    <property type="component" value="Unassembled WGS sequence"/>
</dbReference>
<keyword evidence="1" id="KW-0812">Transmembrane</keyword>
<dbReference type="RefSeq" id="WP_143849736.1">
    <property type="nucleotide sequence ID" value="NZ_VLXZ01000010.1"/>
</dbReference>
<evidence type="ECO:0000256" key="1">
    <source>
        <dbReference type="SAM" id="Phobius"/>
    </source>
</evidence>
<comment type="caution">
    <text evidence="2">The sequence shown here is derived from an EMBL/GenBank/DDBJ whole genome shotgun (WGS) entry which is preliminary data.</text>
</comment>